<gene>
    <name evidence="8" type="ORF">C1SCF055_LOCUS44478</name>
</gene>
<evidence type="ECO:0000259" key="7">
    <source>
        <dbReference type="Pfam" id="PF09273"/>
    </source>
</evidence>
<dbReference type="Proteomes" id="UP001152797">
    <property type="component" value="Unassembled WGS sequence"/>
</dbReference>
<dbReference type="Gene3D" id="3.90.1410.10">
    <property type="entry name" value="set domain protein methyltransferase, domain 1"/>
    <property type="match status" value="1"/>
</dbReference>
<keyword evidence="1" id="KW-0489">Methyltransferase</keyword>
<dbReference type="Gene3D" id="3.90.1420.10">
    <property type="entry name" value="Rubisco LSMT, substrate-binding domain"/>
    <property type="match status" value="1"/>
</dbReference>
<dbReference type="CDD" id="cd10527">
    <property type="entry name" value="SET_LSMT"/>
    <property type="match status" value="1"/>
</dbReference>
<dbReference type="Pfam" id="PF09273">
    <property type="entry name" value="Rubis-subs-bind"/>
    <property type="match status" value="1"/>
</dbReference>
<accession>A0A9P1GS50</accession>
<proteinExistence type="predicted"/>
<organism evidence="8">
    <name type="scientific">Cladocopium goreaui</name>
    <dbReference type="NCBI Taxonomy" id="2562237"/>
    <lineage>
        <taxon>Eukaryota</taxon>
        <taxon>Sar</taxon>
        <taxon>Alveolata</taxon>
        <taxon>Dinophyceae</taxon>
        <taxon>Suessiales</taxon>
        <taxon>Symbiodiniaceae</taxon>
        <taxon>Cladocopium</taxon>
    </lineage>
</organism>
<keyword evidence="3" id="KW-0949">S-adenosyl-L-methionine</keyword>
<dbReference type="OrthoDB" id="428077at2759"/>
<dbReference type="InterPro" id="IPR036464">
    <property type="entry name" value="Rubisco_LSMT_subst-bd_sf"/>
</dbReference>
<evidence type="ECO:0000256" key="2">
    <source>
        <dbReference type="ARBA" id="ARBA00022679"/>
    </source>
</evidence>
<dbReference type="InterPro" id="IPR015353">
    <property type="entry name" value="Rubisco_LSMT_subst-bd"/>
</dbReference>
<dbReference type="GO" id="GO:0032259">
    <property type="term" value="P:methylation"/>
    <property type="evidence" value="ECO:0007669"/>
    <property type="project" value="UniProtKB-KW"/>
</dbReference>
<feature type="compositionally biased region" description="Low complexity" evidence="4">
    <location>
        <begin position="412"/>
        <end position="432"/>
    </location>
</feature>
<name>A0A9P1GS50_9DINO</name>
<dbReference type="AlphaFoldDB" id="A0A9P1GS50"/>
<keyword evidence="11" id="KW-1185">Reference proteome</keyword>
<keyword evidence="5" id="KW-0732">Signal</keyword>
<dbReference type="EMBL" id="CAMXCT020006786">
    <property type="protein sequence ID" value="CAL1173403.1"/>
    <property type="molecule type" value="Genomic_DNA"/>
</dbReference>
<feature type="domain" description="SET" evidence="6">
    <location>
        <begin position="45"/>
        <end position="248"/>
    </location>
</feature>
<dbReference type="PANTHER" id="PTHR13271">
    <property type="entry name" value="UNCHARACTERIZED PUTATIVE METHYLTRANSFERASE"/>
    <property type="match status" value="1"/>
</dbReference>
<comment type="caution">
    <text evidence="8">The sequence shown here is derived from an EMBL/GenBank/DDBJ whole genome shotgun (WGS) entry which is preliminary data.</text>
</comment>
<dbReference type="PANTHER" id="PTHR13271:SF140">
    <property type="entry name" value="SET DOMAIN-CONTAINING PROTEIN"/>
    <property type="match status" value="1"/>
</dbReference>
<dbReference type="EMBL" id="CAMXCT010006786">
    <property type="protein sequence ID" value="CAI4020028.1"/>
    <property type="molecule type" value="Genomic_DNA"/>
</dbReference>
<evidence type="ECO:0000313" key="9">
    <source>
        <dbReference type="EMBL" id="CAL1173403.1"/>
    </source>
</evidence>
<feature type="domain" description="Rubisco LSMT substrate-binding" evidence="7">
    <location>
        <begin position="328"/>
        <end position="382"/>
    </location>
</feature>
<reference evidence="8" key="1">
    <citation type="submission" date="2022-10" db="EMBL/GenBank/DDBJ databases">
        <authorList>
            <person name="Chen Y."/>
            <person name="Dougan E. K."/>
            <person name="Chan C."/>
            <person name="Rhodes N."/>
            <person name="Thang M."/>
        </authorList>
    </citation>
    <scope>NUCLEOTIDE SEQUENCE</scope>
</reference>
<dbReference type="SUPFAM" id="SSF82199">
    <property type="entry name" value="SET domain"/>
    <property type="match status" value="1"/>
</dbReference>
<evidence type="ECO:0000256" key="3">
    <source>
        <dbReference type="ARBA" id="ARBA00022691"/>
    </source>
</evidence>
<dbReference type="Pfam" id="PF00856">
    <property type="entry name" value="SET"/>
    <property type="match status" value="1"/>
</dbReference>
<dbReference type="GO" id="GO:0016279">
    <property type="term" value="F:protein-lysine N-methyltransferase activity"/>
    <property type="evidence" value="ECO:0007669"/>
    <property type="project" value="TreeGrafter"/>
</dbReference>
<evidence type="ECO:0000256" key="4">
    <source>
        <dbReference type="SAM" id="MobiDB-lite"/>
    </source>
</evidence>
<keyword evidence="2" id="KW-0808">Transferase</keyword>
<feature type="chain" id="PRO_5043273057" evidence="5">
    <location>
        <begin position="21"/>
        <end position="432"/>
    </location>
</feature>
<evidence type="ECO:0000313" key="8">
    <source>
        <dbReference type="EMBL" id="CAI4020028.1"/>
    </source>
</evidence>
<reference evidence="9" key="2">
    <citation type="submission" date="2024-04" db="EMBL/GenBank/DDBJ databases">
        <authorList>
            <person name="Chen Y."/>
            <person name="Shah S."/>
            <person name="Dougan E. K."/>
            <person name="Thang M."/>
            <person name="Chan C."/>
        </authorList>
    </citation>
    <scope>NUCLEOTIDE SEQUENCE [LARGE SCALE GENOMIC DNA]</scope>
</reference>
<feature type="region of interest" description="Disordered" evidence="4">
    <location>
        <begin position="406"/>
        <end position="432"/>
    </location>
</feature>
<evidence type="ECO:0000313" key="11">
    <source>
        <dbReference type="Proteomes" id="UP001152797"/>
    </source>
</evidence>
<evidence type="ECO:0000259" key="6">
    <source>
        <dbReference type="Pfam" id="PF00856"/>
    </source>
</evidence>
<dbReference type="EMBL" id="CAMXCT030006786">
    <property type="protein sequence ID" value="CAL4807340.1"/>
    <property type="molecule type" value="Genomic_DNA"/>
</dbReference>
<evidence type="ECO:0000313" key="10">
    <source>
        <dbReference type="EMBL" id="CAL4807340.1"/>
    </source>
</evidence>
<dbReference type="InterPro" id="IPR046341">
    <property type="entry name" value="SET_dom_sf"/>
</dbReference>
<protein>
    <submittedName>
        <fullName evidence="10">Histone-lysine N-methyltransferase setd3</fullName>
    </submittedName>
</protein>
<sequence>MSFRKRAQLLVLLVAGPAFTEPLWQWLSERGGDGCVEGKSVGGLRGLAVKKAVKKGEVILQVPLRCTLGDGCKRGDSGDETPVAAGPGWAKKLPWNVQLALGVLERRKDPEWSAFLDSWPAAPALPKDLEEEELEEAQDEDLEVKAGGTCFWLEDRYEDAREAYEAAESDSFPWSEEDFRWALAHVWSRCLRLDLGSQRRRLLVPLLDLGNHDSNPSASFEHLPSERAVCLVALRDMQPEDAVTYSYGEHPNEHFLLYYGFVPAENPYDFVNVTFSKVLSFLPGYDETLDLKEFGGVLLRANAPDVSLLQVLHAVLREAGDDDAAAQARVLKAIAQVCRGLEQEYPTTAEEDETILQDPSKSGSSAGAVTLVQWRLSRKQLLRRLGKSMEELATLMEEDKELAERKLKAAVTGRSSTARRAPARGAGSSGSL</sequence>
<dbReference type="InterPro" id="IPR050600">
    <property type="entry name" value="SETD3_SETD6_MTase"/>
</dbReference>
<evidence type="ECO:0000256" key="1">
    <source>
        <dbReference type="ARBA" id="ARBA00022603"/>
    </source>
</evidence>
<feature type="signal peptide" evidence="5">
    <location>
        <begin position="1"/>
        <end position="20"/>
    </location>
</feature>
<dbReference type="InterPro" id="IPR001214">
    <property type="entry name" value="SET_dom"/>
</dbReference>
<evidence type="ECO:0000256" key="5">
    <source>
        <dbReference type="SAM" id="SignalP"/>
    </source>
</evidence>
<dbReference type="SUPFAM" id="SSF81822">
    <property type="entry name" value="RuBisCo LSMT C-terminal, substrate-binding domain"/>
    <property type="match status" value="1"/>
</dbReference>